<dbReference type="FunFam" id="3.40.50.300:FF:000019">
    <property type="entry name" value="Translation initiation factor IF-2"/>
    <property type="match status" value="1"/>
</dbReference>
<dbReference type="Pfam" id="PF22042">
    <property type="entry name" value="EF-G_D2"/>
    <property type="match status" value="1"/>
</dbReference>
<feature type="compositionally biased region" description="Pro residues" evidence="11">
    <location>
        <begin position="300"/>
        <end position="315"/>
    </location>
</feature>
<feature type="region of interest" description="Disordered" evidence="11">
    <location>
        <begin position="227"/>
        <end position="399"/>
    </location>
</feature>
<dbReference type="CDD" id="cd03702">
    <property type="entry name" value="IF2_mtIF2_II"/>
    <property type="match status" value="1"/>
</dbReference>
<feature type="compositionally biased region" description="Polar residues" evidence="11">
    <location>
        <begin position="230"/>
        <end position="240"/>
    </location>
</feature>
<reference evidence="13 14" key="1">
    <citation type="submission" date="2023-08" db="EMBL/GenBank/DDBJ databases">
        <title>Black Yeasts Isolated from many extreme environments.</title>
        <authorList>
            <person name="Coleine C."/>
            <person name="Stajich J.E."/>
            <person name="Selbmann L."/>
        </authorList>
    </citation>
    <scope>NUCLEOTIDE SEQUENCE [LARGE SCALE GENOMIC DNA]</scope>
    <source>
        <strain evidence="13 14">CCFEE 5910</strain>
    </source>
</reference>
<feature type="region of interest" description="Disordered" evidence="11">
    <location>
        <begin position="38"/>
        <end position="141"/>
    </location>
</feature>
<dbReference type="InterPro" id="IPR000178">
    <property type="entry name" value="TF_IF2_bacterial-like"/>
</dbReference>
<dbReference type="FunFam" id="3.40.50.10050:FF:000001">
    <property type="entry name" value="Translation initiation factor IF-2"/>
    <property type="match status" value="1"/>
</dbReference>
<keyword evidence="4" id="KW-0547">Nucleotide-binding</keyword>
<dbReference type="SUPFAM" id="SSF50447">
    <property type="entry name" value="Translation proteins"/>
    <property type="match status" value="2"/>
</dbReference>
<dbReference type="GO" id="GO:0005739">
    <property type="term" value="C:mitochondrion"/>
    <property type="evidence" value="ECO:0007669"/>
    <property type="project" value="UniProtKB-SubCell"/>
</dbReference>
<dbReference type="CDD" id="cd01887">
    <property type="entry name" value="IF2_eIF5B"/>
    <property type="match status" value="1"/>
</dbReference>
<feature type="compositionally biased region" description="Basic and acidic residues" evidence="11">
    <location>
        <begin position="354"/>
        <end position="365"/>
    </location>
</feature>
<evidence type="ECO:0000256" key="3">
    <source>
        <dbReference type="ARBA" id="ARBA00022540"/>
    </source>
</evidence>
<dbReference type="GO" id="GO:0003743">
    <property type="term" value="F:translation initiation factor activity"/>
    <property type="evidence" value="ECO:0007669"/>
    <property type="project" value="UniProtKB-KW"/>
</dbReference>
<sequence length="1056" mass="117059">MRHRLASQIRQSTDVCLFCAFRSSREASILQHNVLSPHRAFSSSSLRRRPGGASAAQRNYDDDEEELSPMLRENAAPARWPASDTAPRARTLPPIPRQDPPTHRHDQDRPHDRFQIRRVNPRFNQDNGQQAQRGRYQRRDVPYDSSHEVVANTIGEVAGTIQRLRRPGETIAFADVSDTITGRIVQLVLLREFARSAENGAYIKVSGHWRQSRTRPDTQEFVVQEMLKGDSNQQQTTSSVEARRDTAGPTDHRISGLYRNQKRLQLDQQDDGDQPTPTNITSTEETPQVSTMNTSRSSQPPQPPQPSEPMEPPEPSQFQPMFSNNDSQTRHDTQPVETNKSIRRLASVVDTEISMEKTDRPEHTSRSPTRLSARFQVDEDDELPVPAAVSRPRYSATASRNVSAQFDFDAFEAEQGMFGESRRRKKKRQPPTIQAQKPAVSIPEFMTVQQLAQAMRIKVDDLLQKLEDEGFEGARYDHMLDAETSAMFADIYGFDPIAAEETMQDLIPRPPPEDISILPPRPPIVTIMGHVDHGKTTILDWLRKSSVAAGEHGGITQHIGAFSVTMPGSERQITFLDTPGHEAFLDMRRRGANVTDIVVLVVAADDSVKPQTIEAIKHALQARVQLIVAINKVDKHDADIEKVKQDLVQHDIVVEDFGGDYQAIAVSGKTGQGMDQLEEAIITLADVLDLRAEQDGPAEGQIIEAKVTNAGRVATVLVRRGVLRVGDFIVAGPTWGRVRTLRNDTGQLVQEALPGDPVQVDGWRGIDPTAGLEVLQAENEQQAKAVVELRQERAESIQSASDVVAINAAKAAEAEARAKLLAWKAEDRANKVHHNEGFVDIIDTSGKKYVHFVVKADVAGSVEAIVAAVSAIGNNEIQANVIHSGTGPVTESDIRMLATTGEVGYAISFNQLVDPEVHQLADAAGLQILDQNIIYRVTDAVKEKVTEAMPPLITQRILGEAEVGQIFVVTVKKQKLKIAGCKVTKGTISRANQVRVFRNGDIVYTGTLESLKNVKKDVNEMRNGTECGVAFKDWEDVEEGDQVQCFEEVQEKRTLY</sequence>
<dbReference type="InterPro" id="IPR009000">
    <property type="entry name" value="Transl_B-barrel_sf"/>
</dbReference>
<evidence type="ECO:0000313" key="14">
    <source>
        <dbReference type="Proteomes" id="UP001309876"/>
    </source>
</evidence>
<evidence type="ECO:0000256" key="9">
    <source>
        <dbReference type="ARBA" id="ARBA00025162"/>
    </source>
</evidence>
<dbReference type="InterPro" id="IPR036925">
    <property type="entry name" value="TIF_IF2_dom3_sf"/>
</dbReference>
<dbReference type="GO" id="GO:0005525">
    <property type="term" value="F:GTP binding"/>
    <property type="evidence" value="ECO:0007669"/>
    <property type="project" value="UniProtKB-KW"/>
</dbReference>
<dbReference type="Gene3D" id="3.40.50.10050">
    <property type="entry name" value="Translation initiation factor IF- 2, domain 3"/>
    <property type="match status" value="1"/>
</dbReference>
<evidence type="ECO:0000256" key="4">
    <source>
        <dbReference type="ARBA" id="ARBA00022741"/>
    </source>
</evidence>
<dbReference type="PROSITE" id="PS51722">
    <property type="entry name" value="G_TR_2"/>
    <property type="match status" value="1"/>
</dbReference>
<comment type="function">
    <text evidence="9">One of the essential components for the initiation of protein synthesis. Protects formylmethionyl-tRNA from spontaneous hydrolysis and promotes its binding to the 30S ribosomal subunits. Also involved in the hydrolysis of GTP during the formation of the 70S ribosomal complex.</text>
</comment>
<protein>
    <recommendedName>
        <fullName evidence="10">Translation initiation factor IF-2, mitochondrial</fullName>
    </recommendedName>
</protein>
<dbReference type="InterPro" id="IPR005225">
    <property type="entry name" value="Small_GTP-bd"/>
</dbReference>
<evidence type="ECO:0000256" key="7">
    <source>
        <dbReference type="ARBA" id="ARBA00023128"/>
    </source>
</evidence>
<dbReference type="InterPro" id="IPR015760">
    <property type="entry name" value="TIF_IF2"/>
</dbReference>
<dbReference type="Gene3D" id="3.40.50.300">
    <property type="entry name" value="P-loop containing nucleotide triphosphate hydrolases"/>
    <property type="match status" value="1"/>
</dbReference>
<keyword evidence="5" id="KW-0648">Protein biosynthesis</keyword>
<dbReference type="Pfam" id="PF11987">
    <property type="entry name" value="IF-2"/>
    <property type="match status" value="1"/>
</dbReference>
<keyword evidence="14" id="KW-1185">Reference proteome</keyword>
<keyword evidence="8" id="KW-0342">GTP-binding</keyword>
<feature type="compositionally biased region" description="Basic and acidic residues" evidence="11">
    <location>
        <begin position="100"/>
        <end position="115"/>
    </location>
</feature>
<dbReference type="PROSITE" id="PS01176">
    <property type="entry name" value="IF2"/>
    <property type="match status" value="1"/>
</dbReference>
<comment type="caution">
    <text evidence="13">The sequence shown here is derived from an EMBL/GenBank/DDBJ whole genome shotgun (WGS) entry which is preliminary data.</text>
</comment>
<dbReference type="GeneID" id="90019867"/>
<dbReference type="EMBL" id="JAVRRJ010000010">
    <property type="protein sequence ID" value="KAK5081303.1"/>
    <property type="molecule type" value="Genomic_DNA"/>
</dbReference>
<dbReference type="HAMAP" id="MF_00100_B">
    <property type="entry name" value="IF_2_B"/>
    <property type="match status" value="1"/>
</dbReference>
<evidence type="ECO:0000256" key="5">
    <source>
        <dbReference type="ARBA" id="ARBA00022917"/>
    </source>
</evidence>
<evidence type="ECO:0000256" key="2">
    <source>
        <dbReference type="ARBA" id="ARBA00007733"/>
    </source>
</evidence>
<dbReference type="SUPFAM" id="SSF52540">
    <property type="entry name" value="P-loop containing nucleoside triphosphate hydrolases"/>
    <property type="match status" value="1"/>
</dbReference>
<keyword evidence="3 13" id="KW-0396">Initiation factor</keyword>
<dbReference type="PANTHER" id="PTHR43381:SF20">
    <property type="entry name" value="TRANSLATION INITIATION FACTOR IF-2, MITOCHONDRIAL"/>
    <property type="match status" value="1"/>
</dbReference>
<feature type="compositionally biased region" description="Basic and acidic residues" evidence="11">
    <location>
        <begin position="241"/>
        <end position="254"/>
    </location>
</feature>
<name>A0AAN7Y3V5_9EURO</name>
<dbReference type="CDD" id="cd03692">
    <property type="entry name" value="mtIF2_IVc"/>
    <property type="match status" value="1"/>
</dbReference>
<feature type="domain" description="Tr-type G" evidence="12">
    <location>
        <begin position="520"/>
        <end position="691"/>
    </location>
</feature>
<evidence type="ECO:0000259" key="12">
    <source>
        <dbReference type="PROSITE" id="PS51722"/>
    </source>
</evidence>
<evidence type="ECO:0000256" key="11">
    <source>
        <dbReference type="SAM" id="MobiDB-lite"/>
    </source>
</evidence>
<comment type="subcellular location">
    <subcellularLocation>
        <location evidence="1">Mitochondrion</location>
    </subcellularLocation>
</comment>
<dbReference type="GO" id="GO:0003924">
    <property type="term" value="F:GTPase activity"/>
    <property type="evidence" value="ECO:0007669"/>
    <property type="project" value="InterPro"/>
</dbReference>
<dbReference type="SUPFAM" id="SSF52156">
    <property type="entry name" value="Initiation factor IF2/eIF5b, domain 3"/>
    <property type="match status" value="1"/>
</dbReference>
<dbReference type="Pfam" id="PF04760">
    <property type="entry name" value="IF2_N"/>
    <property type="match status" value="1"/>
</dbReference>
<dbReference type="InterPro" id="IPR023115">
    <property type="entry name" value="TIF_IF2_dom3"/>
</dbReference>
<gene>
    <name evidence="13" type="primary">IFM1</name>
    <name evidence="13" type="ORF">LTR05_008097</name>
</gene>
<keyword evidence="7" id="KW-0496">Mitochondrion</keyword>
<dbReference type="InterPro" id="IPR027417">
    <property type="entry name" value="P-loop_NTPase"/>
</dbReference>
<evidence type="ECO:0000256" key="1">
    <source>
        <dbReference type="ARBA" id="ARBA00004173"/>
    </source>
</evidence>
<accession>A0AAN7Y3V5</accession>
<dbReference type="InterPro" id="IPR044145">
    <property type="entry name" value="IF2_II"/>
</dbReference>
<dbReference type="InterPro" id="IPR053905">
    <property type="entry name" value="EF-G-like_DII"/>
</dbReference>
<dbReference type="Pfam" id="PF00009">
    <property type="entry name" value="GTP_EFTU"/>
    <property type="match status" value="1"/>
</dbReference>
<feature type="compositionally biased region" description="Polar residues" evidence="11">
    <location>
        <begin position="275"/>
        <end position="296"/>
    </location>
</feature>
<dbReference type="RefSeq" id="XP_064757247.1">
    <property type="nucleotide sequence ID" value="XM_064894560.1"/>
</dbReference>
<dbReference type="FunFam" id="2.40.30.10:FF:000008">
    <property type="entry name" value="Translation initiation factor IF-2"/>
    <property type="match status" value="1"/>
</dbReference>
<evidence type="ECO:0000256" key="6">
    <source>
        <dbReference type="ARBA" id="ARBA00022946"/>
    </source>
</evidence>
<evidence type="ECO:0000313" key="13">
    <source>
        <dbReference type="EMBL" id="KAK5081303.1"/>
    </source>
</evidence>
<evidence type="ECO:0000256" key="8">
    <source>
        <dbReference type="ARBA" id="ARBA00023134"/>
    </source>
</evidence>
<dbReference type="AlphaFoldDB" id="A0AAN7Y3V5"/>
<organism evidence="13 14">
    <name type="scientific">Lithohypha guttulata</name>
    <dbReference type="NCBI Taxonomy" id="1690604"/>
    <lineage>
        <taxon>Eukaryota</taxon>
        <taxon>Fungi</taxon>
        <taxon>Dikarya</taxon>
        <taxon>Ascomycota</taxon>
        <taxon>Pezizomycotina</taxon>
        <taxon>Eurotiomycetes</taxon>
        <taxon>Chaetothyriomycetidae</taxon>
        <taxon>Chaetothyriales</taxon>
        <taxon>Trichomeriaceae</taxon>
        <taxon>Lithohypha</taxon>
    </lineage>
</organism>
<dbReference type="NCBIfam" id="TIGR00231">
    <property type="entry name" value="small_GTP"/>
    <property type="match status" value="1"/>
</dbReference>
<keyword evidence="6" id="KW-0809">Transit peptide</keyword>
<evidence type="ECO:0000256" key="10">
    <source>
        <dbReference type="ARBA" id="ARBA00044200"/>
    </source>
</evidence>
<comment type="similarity">
    <text evidence="2">Belongs to the TRAFAC class translation factor GTPase superfamily. Classic translation factor GTPase family. IF-2 subfamily.</text>
</comment>
<dbReference type="InterPro" id="IPR000795">
    <property type="entry name" value="T_Tr_GTP-bd_dom"/>
</dbReference>
<dbReference type="PANTHER" id="PTHR43381">
    <property type="entry name" value="TRANSLATION INITIATION FACTOR IF-2-RELATED"/>
    <property type="match status" value="1"/>
</dbReference>
<dbReference type="Gene3D" id="2.40.30.10">
    <property type="entry name" value="Translation factors"/>
    <property type="match status" value="2"/>
</dbReference>
<proteinExistence type="inferred from homology"/>
<dbReference type="InterPro" id="IPR006847">
    <property type="entry name" value="IF2_N"/>
</dbReference>
<dbReference type="Proteomes" id="UP001309876">
    <property type="component" value="Unassembled WGS sequence"/>
</dbReference>
<feature type="region of interest" description="Disordered" evidence="11">
    <location>
        <begin position="417"/>
        <end position="438"/>
    </location>
</feature>